<gene>
    <name evidence="9" type="primary">acrC_1</name>
    <name evidence="9" type="ORF">SDC9_54505</name>
</gene>
<sequence>MDFEFNENQLDLQKMVRELAEKEIGPKAKENDEKDVFPMDIYKMMAEMGLTAIGVPESFGGPDATDIERMIAIEEIAKKDGAVATILAVHGMFVQALEKYGTEDQKNKYYPLIAENGYYTAFALTEPSAGSDPSSAKTTAIYDPATDEYVLNGNKCFITGGARADAITVFALTDPSKGAKGMSAFIVEKGMKGFSIGKIEDKMGIRCSETAELFFDDCRVPKANLLGEEGKGFAIAMNSLDGARIGVGAIALGIAEGALDESLSYINQRVQFGKPIAALQGIQWYIADMATDIETAKWMVYHAAYLRTAGKPYTKEASMCKLHNSKVAREVTNLAMQIHGGYGYMKEYPVERMYRDAKITEIYEGTSEIQKVIIAKQVMTAKK</sequence>
<evidence type="ECO:0000259" key="8">
    <source>
        <dbReference type="Pfam" id="PF02771"/>
    </source>
</evidence>
<dbReference type="InterPro" id="IPR036250">
    <property type="entry name" value="AcylCo_DH-like_C"/>
</dbReference>
<dbReference type="FunFam" id="1.20.140.10:FF:000004">
    <property type="entry name" value="Acyl-CoA dehydrogenase FadE25"/>
    <property type="match status" value="1"/>
</dbReference>
<dbReference type="InterPro" id="IPR006089">
    <property type="entry name" value="Acyl-CoA_DH_CS"/>
</dbReference>
<dbReference type="InterPro" id="IPR009100">
    <property type="entry name" value="AcylCoA_DH/oxidase_NM_dom_sf"/>
</dbReference>
<dbReference type="InterPro" id="IPR006091">
    <property type="entry name" value="Acyl-CoA_Oxase/DH_mid-dom"/>
</dbReference>
<evidence type="ECO:0000259" key="6">
    <source>
        <dbReference type="Pfam" id="PF00441"/>
    </source>
</evidence>
<dbReference type="InterPro" id="IPR046373">
    <property type="entry name" value="Acyl-CoA_Oxase/DH_mid-dom_sf"/>
</dbReference>
<keyword evidence="5 9" id="KW-0560">Oxidoreductase</keyword>
<dbReference type="Gene3D" id="1.20.140.10">
    <property type="entry name" value="Butyryl-CoA Dehydrogenase, subunit A, domain 3"/>
    <property type="match status" value="1"/>
</dbReference>
<feature type="domain" description="Acyl-CoA dehydrogenase/oxidase C-terminal" evidence="6">
    <location>
        <begin position="230"/>
        <end position="378"/>
    </location>
</feature>
<dbReference type="PROSITE" id="PS00073">
    <property type="entry name" value="ACYL_COA_DH_2"/>
    <property type="match status" value="1"/>
</dbReference>
<dbReference type="Pfam" id="PF00441">
    <property type="entry name" value="Acyl-CoA_dh_1"/>
    <property type="match status" value="1"/>
</dbReference>
<evidence type="ECO:0000313" key="9">
    <source>
        <dbReference type="EMBL" id="MPM08193.1"/>
    </source>
</evidence>
<reference evidence="9" key="1">
    <citation type="submission" date="2019-08" db="EMBL/GenBank/DDBJ databases">
        <authorList>
            <person name="Kucharzyk K."/>
            <person name="Murdoch R.W."/>
            <person name="Higgins S."/>
            <person name="Loffler F."/>
        </authorList>
    </citation>
    <scope>NUCLEOTIDE SEQUENCE</scope>
</reference>
<comment type="similarity">
    <text evidence="2">Belongs to the acyl-CoA dehydrogenase family.</text>
</comment>
<dbReference type="InterPro" id="IPR009075">
    <property type="entry name" value="AcylCo_DH/oxidase_C"/>
</dbReference>
<dbReference type="GO" id="GO:0003995">
    <property type="term" value="F:acyl-CoA dehydrogenase activity"/>
    <property type="evidence" value="ECO:0007669"/>
    <property type="project" value="InterPro"/>
</dbReference>
<dbReference type="InterPro" id="IPR037069">
    <property type="entry name" value="AcylCoA_DH/ox_N_sf"/>
</dbReference>
<evidence type="ECO:0000256" key="3">
    <source>
        <dbReference type="ARBA" id="ARBA00022630"/>
    </source>
</evidence>
<dbReference type="PANTHER" id="PTHR43884:SF12">
    <property type="entry name" value="ISOVALERYL-COA DEHYDROGENASE, MITOCHONDRIAL-RELATED"/>
    <property type="match status" value="1"/>
</dbReference>
<evidence type="ECO:0000256" key="4">
    <source>
        <dbReference type="ARBA" id="ARBA00022827"/>
    </source>
</evidence>
<feature type="domain" description="Acyl-CoA dehydrogenase/oxidase N-terminal" evidence="8">
    <location>
        <begin position="7"/>
        <end position="115"/>
    </location>
</feature>
<dbReference type="FunFam" id="2.40.110.10:FF:000001">
    <property type="entry name" value="Acyl-CoA dehydrogenase, mitochondrial"/>
    <property type="match status" value="1"/>
</dbReference>
<dbReference type="GO" id="GO:0050660">
    <property type="term" value="F:flavin adenine dinucleotide binding"/>
    <property type="evidence" value="ECO:0007669"/>
    <property type="project" value="InterPro"/>
</dbReference>
<dbReference type="AlphaFoldDB" id="A0A644X1M9"/>
<dbReference type="Gene3D" id="2.40.110.10">
    <property type="entry name" value="Butyryl-CoA Dehydrogenase, subunit A, domain 2"/>
    <property type="match status" value="1"/>
</dbReference>
<dbReference type="PIRSF" id="PIRSF016578">
    <property type="entry name" value="HsaA"/>
    <property type="match status" value="1"/>
</dbReference>
<evidence type="ECO:0000256" key="1">
    <source>
        <dbReference type="ARBA" id="ARBA00001974"/>
    </source>
</evidence>
<dbReference type="FunFam" id="1.10.540.10:FF:000026">
    <property type="entry name" value="Acyl-CoA dehydrogenase medium chain"/>
    <property type="match status" value="1"/>
</dbReference>
<dbReference type="EMBL" id="VSSQ01001423">
    <property type="protein sequence ID" value="MPM08193.1"/>
    <property type="molecule type" value="Genomic_DNA"/>
</dbReference>
<comment type="caution">
    <text evidence="9">The sequence shown here is derived from an EMBL/GenBank/DDBJ whole genome shotgun (WGS) entry which is preliminary data.</text>
</comment>
<dbReference type="Gene3D" id="1.10.540.10">
    <property type="entry name" value="Acyl-CoA dehydrogenase/oxidase, N-terminal domain"/>
    <property type="match status" value="1"/>
</dbReference>
<feature type="domain" description="Acyl-CoA oxidase/dehydrogenase middle" evidence="7">
    <location>
        <begin position="121"/>
        <end position="218"/>
    </location>
</feature>
<accession>A0A644X1M9</accession>
<dbReference type="EC" id="1.3.1.95" evidence="9"/>
<keyword evidence="4" id="KW-0274">FAD</keyword>
<evidence type="ECO:0000259" key="7">
    <source>
        <dbReference type="Pfam" id="PF02770"/>
    </source>
</evidence>
<dbReference type="SUPFAM" id="SSF47203">
    <property type="entry name" value="Acyl-CoA dehydrogenase C-terminal domain-like"/>
    <property type="match status" value="1"/>
</dbReference>
<keyword evidence="3" id="KW-0285">Flavoprotein</keyword>
<dbReference type="SUPFAM" id="SSF56645">
    <property type="entry name" value="Acyl-CoA dehydrogenase NM domain-like"/>
    <property type="match status" value="1"/>
</dbReference>
<comment type="cofactor">
    <cofactor evidence="1">
        <name>FAD</name>
        <dbReference type="ChEBI" id="CHEBI:57692"/>
    </cofactor>
</comment>
<dbReference type="Pfam" id="PF02770">
    <property type="entry name" value="Acyl-CoA_dh_M"/>
    <property type="match status" value="1"/>
</dbReference>
<dbReference type="PANTHER" id="PTHR43884">
    <property type="entry name" value="ACYL-COA DEHYDROGENASE"/>
    <property type="match status" value="1"/>
</dbReference>
<dbReference type="GO" id="GO:0043958">
    <property type="term" value="F:acryloyl-CoA reductase (NADH) activity"/>
    <property type="evidence" value="ECO:0007669"/>
    <property type="project" value="UniProtKB-EC"/>
</dbReference>
<dbReference type="InterPro" id="IPR013786">
    <property type="entry name" value="AcylCoA_DH/ox_N"/>
</dbReference>
<protein>
    <submittedName>
        <fullName evidence="9">Acryloyl-CoA reductase (NADH)</fullName>
        <ecNumber evidence="9">1.3.1.95</ecNumber>
    </submittedName>
</protein>
<evidence type="ECO:0000256" key="2">
    <source>
        <dbReference type="ARBA" id="ARBA00009347"/>
    </source>
</evidence>
<name>A0A644X1M9_9ZZZZ</name>
<proteinExistence type="inferred from homology"/>
<organism evidence="9">
    <name type="scientific">bioreactor metagenome</name>
    <dbReference type="NCBI Taxonomy" id="1076179"/>
    <lineage>
        <taxon>unclassified sequences</taxon>
        <taxon>metagenomes</taxon>
        <taxon>ecological metagenomes</taxon>
    </lineage>
</organism>
<evidence type="ECO:0000256" key="5">
    <source>
        <dbReference type="ARBA" id="ARBA00023002"/>
    </source>
</evidence>
<dbReference type="PROSITE" id="PS00072">
    <property type="entry name" value="ACYL_COA_DH_1"/>
    <property type="match status" value="1"/>
</dbReference>
<dbReference type="Pfam" id="PF02771">
    <property type="entry name" value="Acyl-CoA_dh_N"/>
    <property type="match status" value="1"/>
</dbReference>